<protein>
    <recommendedName>
        <fullName evidence="4">DUF2953 domain-containing protein</fullName>
    </recommendedName>
</protein>
<evidence type="ECO:0000256" key="1">
    <source>
        <dbReference type="SAM" id="Phobius"/>
    </source>
</evidence>
<organism evidence="2 3">
    <name type="scientific">Muriicola marianensis</name>
    <dbReference type="NCBI Taxonomy" id="1324801"/>
    <lineage>
        <taxon>Bacteria</taxon>
        <taxon>Pseudomonadati</taxon>
        <taxon>Bacteroidota</taxon>
        <taxon>Flavobacteriia</taxon>
        <taxon>Flavobacteriales</taxon>
        <taxon>Flavobacteriaceae</taxon>
        <taxon>Muriicola</taxon>
    </lineage>
</organism>
<dbReference type="Proteomes" id="UP000625780">
    <property type="component" value="Unassembled WGS sequence"/>
</dbReference>
<feature type="transmembrane region" description="Helical" evidence="1">
    <location>
        <begin position="6"/>
        <end position="24"/>
    </location>
</feature>
<sequence>MGLIITIVVLVLILVLISLLYIPLDICIDTRGNRYYAELKGLVKADVEPDEREILRIRVKAPFKEFYFFPLKPKRKKPDKIDEKKRDKKGRKYWNRFTPNTIWRVVKSFEIKKWELDLDTGDCITNAKLYPLFALLNYRTGGFHINFEGRNHALLMVRNRPIGLIKSFFNL</sequence>
<name>A0ABQ1QTK9_9FLAO</name>
<evidence type="ECO:0008006" key="4">
    <source>
        <dbReference type="Google" id="ProtNLM"/>
    </source>
</evidence>
<keyword evidence="1" id="KW-0472">Membrane</keyword>
<proteinExistence type="predicted"/>
<accession>A0ABQ1QTK9</accession>
<comment type="caution">
    <text evidence="2">The sequence shown here is derived from an EMBL/GenBank/DDBJ whole genome shotgun (WGS) entry which is preliminary data.</text>
</comment>
<keyword evidence="1" id="KW-1133">Transmembrane helix</keyword>
<dbReference type="RefSeq" id="WP_188369366.1">
    <property type="nucleotide sequence ID" value="NZ_BMFH01000001.1"/>
</dbReference>
<gene>
    <name evidence="2" type="ORF">GCM10011361_07570</name>
</gene>
<keyword evidence="3" id="KW-1185">Reference proteome</keyword>
<dbReference type="EMBL" id="BMFH01000001">
    <property type="protein sequence ID" value="GGD43109.1"/>
    <property type="molecule type" value="Genomic_DNA"/>
</dbReference>
<reference evidence="3" key="1">
    <citation type="journal article" date="2019" name="Int. J. Syst. Evol. Microbiol.">
        <title>The Global Catalogue of Microorganisms (GCM) 10K type strain sequencing project: providing services to taxonomists for standard genome sequencing and annotation.</title>
        <authorList>
            <consortium name="The Broad Institute Genomics Platform"/>
            <consortium name="The Broad Institute Genome Sequencing Center for Infectious Disease"/>
            <person name="Wu L."/>
            <person name="Ma J."/>
        </authorList>
    </citation>
    <scope>NUCLEOTIDE SEQUENCE [LARGE SCALE GENOMIC DNA]</scope>
    <source>
        <strain evidence="3">CGMCC 1.12606</strain>
    </source>
</reference>
<keyword evidence="1" id="KW-0812">Transmembrane</keyword>
<evidence type="ECO:0000313" key="3">
    <source>
        <dbReference type="Proteomes" id="UP000625780"/>
    </source>
</evidence>
<evidence type="ECO:0000313" key="2">
    <source>
        <dbReference type="EMBL" id="GGD43109.1"/>
    </source>
</evidence>